<comment type="caution">
    <text evidence="2">The sequence shown here is derived from an EMBL/GenBank/DDBJ whole genome shotgun (WGS) entry which is preliminary data.</text>
</comment>
<organism evidence="2 3">
    <name type="scientific">Bacterioplanoides pacificum</name>
    <dbReference type="NCBI Taxonomy" id="1171596"/>
    <lineage>
        <taxon>Bacteria</taxon>
        <taxon>Pseudomonadati</taxon>
        <taxon>Pseudomonadota</taxon>
        <taxon>Gammaproteobacteria</taxon>
        <taxon>Oceanospirillales</taxon>
        <taxon>Oceanospirillaceae</taxon>
        <taxon>Bacterioplanoides</taxon>
    </lineage>
</organism>
<keyword evidence="3" id="KW-1185">Reference proteome</keyword>
<reference evidence="3" key="1">
    <citation type="journal article" date="2019" name="Int. J. Syst. Evol. Microbiol.">
        <title>The Global Catalogue of Microorganisms (GCM) 10K type strain sequencing project: providing services to taxonomists for standard genome sequencing and annotation.</title>
        <authorList>
            <consortium name="The Broad Institute Genomics Platform"/>
            <consortium name="The Broad Institute Genome Sequencing Center for Infectious Disease"/>
            <person name="Wu L."/>
            <person name="Ma J."/>
        </authorList>
    </citation>
    <scope>NUCLEOTIDE SEQUENCE [LARGE SCALE GENOMIC DNA]</scope>
    <source>
        <strain evidence="3">KCTC 42424</strain>
    </source>
</reference>
<sequence>MLFARLDIPVSSEALKQELKTLPESGWIPHVNRQDYDGDWDVLPLRCHAEHKDAHPILQGFAIHSGDDWVDLPLLSQLPNIASVLKQLQCPVKSARLMRLHAGAAIKPHSDNGLAVEFGEARLHLCIESNQQLEFRINNQPVPMQEGELWYVNVDQSHQVNNKGNQDRINLVVDCVANQWLQQQLETSSLCQPEKR</sequence>
<evidence type="ECO:0000259" key="1">
    <source>
        <dbReference type="Pfam" id="PF05118"/>
    </source>
</evidence>
<dbReference type="RefSeq" id="WP_376865183.1">
    <property type="nucleotide sequence ID" value="NZ_JBHRYB010000005.1"/>
</dbReference>
<gene>
    <name evidence="2" type="ORF">ACFOMG_05060</name>
</gene>
<dbReference type="InterPro" id="IPR027443">
    <property type="entry name" value="IPNS-like_sf"/>
</dbReference>
<dbReference type="EMBL" id="JBHRYB010000005">
    <property type="protein sequence ID" value="MFC3679481.1"/>
    <property type="molecule type" value="Genomic_DNA"/>
</dbReference>
<name>A0ABV7VPN4_9GAMM</name>
<evidence type="ECO:0000313" key="2">
    <source>
        <dbReference type="EMBL" id="MFC3679481.1"/>
    </source>
</evidence>
<evidence type="ECO:0000313" key="3">
    <source>
        <dbReference type="Proteomes" id="UP001595722"/>
    </source>
</evidence>
<feature type="domain" description="Aspartyl/asparaginy/proline hydroxylase" evidence="1">
    <location>
        <begin position="14"/>
        <end position="176"/>
    </location>
</feature>
<dbReference type="Pfam" id="PF05118">
    <property type="entry name" value="Asp_Arg_Hydrox"/>
    <property type="match status" value="1"/>
</dbReference>
<dbReference type="InterPro" id="IPR007803">
    <property type="entry name" value="Asp/Arg/Pro-Hydrxlase"/>
</dbReference>
<dbReference type="SUPFAM" id="SSF51197">
    <property type="entry name" value="Clavaminate synthase-like"/>
    <property type="match status" value="1"/>
</dbReference>
<proteinExistence type="predicted"/>
<accession>A0ABV7VPN4</accession>
<protein>
    <submittedName>
        <fullName evidence="2">Aspartyl/asparaginyl beta-hydroxylase domain-containing protein</fullName>
    </submittedName>
</protein>
<dbReference type="Gene3D" id="2.60.120.330">
    <property type="entry name" value="B-lactam Antibiotic, Isopenicillin N Synthase, Chain"/>
    <property type="match status" value="1"/>
</dbReference>
<dbReference type="Proteomes" id="UP001595722">
    <property type="component" value="Unassembled WGS sequence"/>
</dbReference>